<dbReference type="PROSITE" id="PS50109">
    <property type="entry name" value="HIS_KIN"/>
    <property type="match status" value="1"/>
</dbReference>
<evidence type="ECO:0000259" key="18">
    <source>
        <dbReference type="PROSITE" id="PS50110"/>
    </source>
</evidence>
<dbReference type="Pfam" id="PF00672">
    <property type="entry name" value="HAMP"/>
    <property type="match status" value="1"/>
</dbReference>
<dbReference type="PRINTS" id="PR00344">
    <property type="entry name" value="BCTRLSENSOR"/>
</dbReference>
<evidence type="ECO:0000256" key="16">
    <source>
        <dbReference type="SAM" id="Phobius"/>
    </source>
</evidence>
<dbReference type="SUPFAM" id="SSF52172">
    <property type="entry name" value="CheY-like"/>
    <property type="match status" value="1"/>
</dbReference>
<evidence type="ECO:0000256" key="9">
    <source>
        <dbReference type="ARBA" id="ARBA00022840"/>
    </source>
</evidence>
<evidence type="ECO:0000256" key="12">
    <source>
        <dbReference type="ARBA" id="ARBA00023306"/>
    </source>
</evidence>
<feature type="domain" description="Histidine kinase" evidence="17">
    <location>
        <begin position="301"/>
        <end position="525"/>
    </location>
</feature>
<evidence type="ECO:0000313" key="20">
    <source>
        <dbReference type="EMBL" id="MEE3719852.1"/>
    </source>
</evidence>
<dbReference type="PROSITE" id="PS50110">
    <property type="entry name" value="RESPONSE_REGULATORY"/>
    <property type="match status" value="1"/>
</dbReference>
<organism evidence="20 21">
    <name type="scientific">Tumidithrix elongata BACA0141</name>
    <dbReference type="NCBI Taxonomy" id="2716417"/>
    <lineage>
        <taxon>Bacteria</taxon>
        <taxon>Bacillati</taxon>
        <taxon>Cyanobacteriota</taxon>
        <taxon>Cyanophyceae</taxon>
        <taxon>Pseudanabaenales</taxon>
        <taxon>Pseudanabaenaceae</taxon>
        <taxon>Tumidithrix</taxon>
        <taxon>Tumidithrix elongata</taxon>
    </lineage>
</organism>
<dbReference type="PROSITE" id="PS50885">
    <property type="entry name" value="HAMP"/>
    <property type="match status" value="1"/>
</dbReference>
<sequence>MSIRNKIIYGYALALGVALGGTAIGLSVGNYYQQQALKNSQAASNERKLLSALQVDVLYNRPAKQLSPYIQDQQGFRRESRKLLDRIQKIQTLLATHNASGKPSTLDGLQPLLEEYEAIVKAFAKEAQEFVQRVDPLTATPEGAAQAEKQIVQLVKNKDFVKFIEFPDRLAAFYQMAENRDVEADIALRQAEALRNQIIILSLALSVAIAILLALSISHAIANPLQKLTEVAKQVTRESNFELQAKVETADEIGTLANSLNQLIQRVQSLLHEQQEYTANLEQAKELADAANQAKSEFLANMSHELRTPLNGILGYAQILSLSNLNDKQQRGISIIHQCGSHLLTLINDILDLSKIEARKMELYPTSCHLLSLLEGIAEINRINAEQKGIEFIYVVPANLPLWIIADEQRLRQVLLNLVGNAIKFTDKGKVDFKVSVQEGLGDRIEPTAKICFQIEDTGIGVSADQLELIFLPFEQVGSPQRQKEGTGLGLAISQKLAKMMKSTIQVRSQLGVGSVFEFEIICPIATDWAKANKLTSFGKIRGYGGKRRKILVVDDRWENRSVLVSILEPLGFILLEASNGEEAWQQVQSNHPDLIISDLKMPVMDGWTFLTKLQESETLKDTILIASSASVFDTDRQTSFTAGANDFLSKPVQAEDLFCLLAKHLELEWL</sequence>
<keyword evidence="15" id="KW-0175">Coiled coil</keyword>
<dbReference type="GO" id="GO:0009927">
    <property type="term" value="F:histidine phosphotransfer kinase activity"/>
    <property type="evidence" value="ECO:0007669"/>
    <property type="project" value="TreeGrafter"/>
</dbReference>
<feature type="modified residue" description="4-aspartylphosphate" evidence="14">
    <location>
        <position position="599"/>
    </location>
</feature>
<dbReference type="SMART" id="SM00304">
    <property type="entry name" value="HAMP"/>
    <property type="match status" value="1"/>
</dbReference>
<dbReference type="InterPro" id="IPR036097">
    <property type="entry name" value="HisK_dim/P_sf"/>
</dbReference>
<dbReference type="AlphaFoldDB" id="A0AAW9Q3J7"/>
<dbReference type="PANTHER" id="PTHR43047">
    <property type="entry name" value="TWO-COMPONENT HISTIDINE PROTEIN KINASE"/>
    <property type="match status" value="1"/>
</dbReference>
<dbReference type="PANTHER" id="PTHR43047:SF72">
    <property type="entry name" value="OSMOSENSING HISTIDINE PROTEIN KINASE SLN1"/>
    <property type="match status" value="1"/>
</dbReference>
<keyword evidence="21" id="KW-1185">Reference proteome</keyword>
<dbReference type="InterPro" id="IPR011006">
    <property type="entry name" value="CheY-like_superfamily"/>
</dbReference>
<dbReference type="FunFam" id="3.30.565.10:FF:000010">
    <property type="entry name" value="Sensor histidine kinase RcsC"/>
    <property type="match status" value="1"/>
</dbReference>
<dbReference type="GO" id="GO:0005524">
    <property type="term" value="F:ATP binding"/>
    <property type="evidence" value="ECO:0007669"/>
    <property type="project" value="UniProtKB-KW"/>
</dbReference>
<dbReference type="Gene3D" id="6.10.340.10">
    <property type="match status" value="1"/>
</dbReference>
<feature type="coiled-coil region" evidence="15">
    <location>
        <begin position="260"/>
        <end position="301"/>
    </location>
</feature>
<dbReference type="InterPro" id="IPR001789">
    <property type="entry name" value="Sig_transdc_resp-reg_receiver"/>
</dbReference>
<feature type="transmembrane region" description="Helical" evidence="16">
    <location>
        <begin position="12"/>
        <end position="32"/>
    </location>
</feature>
<dbReference type="Proteomes" id="UP001333818">
    <property type="component" value="Unassembled WGS sequence"/>
</dbReference>
<dbReference type="Gene3D" id="3.30.565.10">
    <property type="entry name" value="Histidine kinase-like ATPase, C-terminal domain"/>
    <property type="match status" value="1"/>
</dbReference>
<evidence type="ECO:0000256" key="10">
    <source>
        <dbReference type="ARBA" id="ARBA00023012"/>
    </source>
</evidence>
<evidence type="ECO:0000259" key="17">
    <source>
        <dbReference type="PROSITE" id="PS50109"/>
    </source>
</evidence>
<feature type="domain" description="HAMP" evidence="19">
    <location>
        <begin position="219"/>
        <end position="272"/>
    </location>
</feature>
<dbReference type="InterPro" id="IPR003661">
    <property type="entry name" value="HisK_dim/P_dom"/>
</dbReference>
<dbReference type="InterPro" id="IPR004358">
    <property type="entry name" value="Sig_transdc_His_kin-like_C"/>
</dbReference>
<keyword evidence="11 16" id="KW-0472">Membrane</keyword>
<evidence type="ECO:0000256" key="11">
    <source>
        <dbReference type="ARBA" id="ARBA00023136"/>
    </source>
</evidence>
<comment type="subcellular location">
    <subcellularLocation>
        <location evidence="2">Membrane</location>
    </subcellularLocation>
</comment>
<evidence type="ECO:0000313" key="21">
    <source>
        <dbReference type="Proteomes" id="UP001333818"/>
    </source>
</evidence>
<dbReference type="Gene3D" id="1.10.287.130">
    <property type="match status" value="1"/>
</dbReference>
<gene>
    <name evidence="20" type="ORF">V2H45_24225</name>
</gene>
<keyword evidence="5 14" id="KW-0597">Phosphoprotein</keyword>
<dbReference type="SUPFAM" id="SSF158472">
    <property type="entry name" value="HAMP domain-like"/>
    <property type="match status" value="1"/>
</dbReference>
<comment type="similarity">
    <text evidence="3">In the N-terminal section; belongs to the phytochrome family.</text>
</comment>
<evidence type="ECO:0000256" key="14">
    <source>
        <dbReference type="PROSITE-ProRule" id="PRU00169"/>
    </source>
</evidence>
<dbReference type="CDD" id="cd00082">
    <property type="entry name" value="HisKA"/>
    <property type="match status" value="1"/>
</dbReference>
<dbReference type="SMART" id="SM00387">
    <property type="entry name" value="HATPase_c"/>
    <property type="match status" value="1"/>
</dbReference>
<dbReference type="FunFam" id="1.10.287.130:FF:000038">
    <property type="entry name" value="Sensory transduction histidine kinase"/>
    <property type="match status" value="1"/>
</dbReference>
<evidence type="ECO:0000256" key="5">
    <source>
        <dbReference type="ARBA" id="ARBA00022553"/>
    </source>
</evidence>
<comment type="catalytic activity">
    <reaction evidence="1">
        <text>ATP + protein L-histidine = ADP + protein N-phospho-L-histidine.</text>
        <dbReference type="EC" id="2.7.13.3"/>
    </reaction>
</comment>
<dbReference type="EMBL" id="JAZBJZ010000180">
    <property type="protein sequence ID" value="MEE3719852.1"/>
    <property type="molecule type" value="Genomic_DNA"/>
</dbReference>
<comment type="caution">
    <text evidence="20">The sequence shown here is derived from an EMBL/GenBank/DDBJ whole genome shotgun (WGS) entry which is preliminary data.</text>
</comment>
<dbReference type="Pfam" id="PF02518">
    <property type="entry name" value="HATPase_c"/>
    <property type="match status" value="1"/>
</dbReference>
<evidence type="ECO:0000256" key="2">
    <source>
        <dbReference type="ARBA" id="ARBA00004370"/>
    </source>
</evidence>
<dbReference type="InterPro" id="IPR003594">
    <property type="entry name" value="HATPase_dom"/>
</dbReference>
<dbReference type="Pfam" id="PF00512">
    <property type="entry name" value="HisKA"/>
    <property type="match status" value="1"/>
</dbReference>
<dbReference type="SMART" id="SM00388">
    <property type="entry name" value="HisKA"/>
    <property type="match status" value="1"/>
</dbReference>
<dbReference type="SMART" id="SM00448">
    <property type="entry name" value="REC"/>
    <property type="match status" value="1"/>
</dbReference>
<keyword evidence="6" id="KW-0808">Transferase</keyword>
<proteinExistence type="inferred from homology"/>
<dbReference type="CDD" id="cd16922">
    <property type="entry name" value="HATPase_EvgS-ArcB-TorS-like"/>
    <property type="match status" value="1"/>
</dbReference>
<dbReference type="Gene3D" id="3.40.50.2300">
    <property type="match status" value="1"/>
</dbReference>
<keyword evidence="9 20" id="KW-0067">ATP-binding</keyword>
<name>A0AAW9Q3J7_9CYAN</name>
<dbReference type="CDD" id="cd17546">
    <property type="entry name" value="REC_hyHK_CKI1_RcsC-like"/>
    <property type="match status" value="1"/>
</dbReference>
<dbReference type="GO" id="GO:0000155">
    <property type="term" value="F:phosphorelay sensor kinase activity"/>
    <property type="evidence" value="ECO:0007669"/>
    <property type="project" value="InterPro"/>
</dbReference>
<keyword evidence="8" id="KW-0418">Kinase</keyword>
<dbReference type="EC" id="2.7.13.3" evidence="4"/>
<dbReference type="CDD" id="cd06225">
    <property type="entry name" value="HAMP"/>
    <property type="match status" value="1"/>
</dbReference>
<feature type="transmembrane region" description="Helical" evidence="16">
    <location>
        <begin position="198"/>
        <end position="221"/>
    </location>
</feature>
<dbReference type="InterPro" id="IPR036890">
    <property type="entry name" value="HATPase_C_sf"/>
</dbReference>
<evidence type="ECO:0000256" key="6">
    <source>
        <dbReference type="ARBA" id="ARBA00022679"/>
    </source>
</evidence>
<evidence type="ECO:0000256" key="15">
    <source>
        <dbReference type="SAM" id="Coils"/>
    </source>
</evidence>
<evidence type="ECO:0000256" key="3">
    <source>
        <dbReference type="ARBA" id="ARBA00006402"/>
    </source>
</evidence>
<dbReference type="InterPro" id="IPR003660">
    <property type="entry name" value="HAMP_dom"/>
</dbReference>
<keyword evidence="16" id="KW-0812">Transmembrane</keyword>
<evidence type="ECO:0000256" key="4">
    <source>
        <dbReference type="ARBA" id="ARBA00012438"/>
    </source>
</evidence>
<keyword evidence="10" id="KW-0902">Two-component regulatory system</keyword>
<evidence type="ECO:0000256" key="7">
    <source>
        <dbReference type="ARBA" id="ARBA00022741"/>
    </source>
</evidence>
<reference evidence="20" key="1">
    <citation type="submission" date="2024-01" db="EMBL/GenBank/DDBJ databases">
        <title>Bank of Algae and Cyanobacteria of the Azores (BACA) strain genomes.</title>
        <authorList>
            <person name="Luz R."/>
            <person name="Cordeiro R."/>
            <person name="Fonseca A."/>
            <person name="Goncalves V."/>
        </authorList>
    </citation>
    <scope>NUCLEOTIDE SEQUENCE</scope>
    <source>
        <strain evidence="20">BACA0141</strain>
    </source>
</reference>
<feature type="domain" description="Response regulatory" evidence="18">
    <location>
        <begin position="550"/>
        <end position="666"/>
    </location>
</feature>
<dbReference type="GO" id="GO:0005886">
    <property type="term" value="C:plasma membrane"/>
    <property type="evidence" value="ECO:0007669"/>
    <property type="project" value="TreeGrafter"/>
</dbReference>
<dbReference type="Pfam" id="PF00072">
    <property type="entry name" value="Response_reg"/>
    <property type="match status" value="1"/>
</dbReference>
<dbReference type="SUPFAM" id="SSF47384">
    <property type="entry name" value="Homodimeric domain of signal transducing histidine kinase"/>
    <property type="match status" value="1"/>
</dbReference>
<keyword evidence="7" id="KW-0547">Nucleotide-binding</keyword>
<dbReference type="InterPro" id="IPR005467">
    <property type="entry name" value="His_kinase_dom"/>
</dbReference>
<dbReference type="SUPFAM" id="SSF55874">
    <property type="entry name" value="ATPase domain of HSP90 chaperone/DNA topoisomerase II/histidine kinase"/>
    <property type="match status" value="1"/>
</dbReference>
<evidence type="ECO:0000256" key="13">
    <source>
        <dbReference type="ARBA" id="ARBA00074306"/>
    </source>
</evidence>
<accession>A0AAW9Q3J7</accession>
<keyword evidence="12" id="KW-0131">Cell cycle</keyword>
<evidence type="ECO:0000256" key="1">
    <source>
        <dbReference type="ARBA" id="ARBA00000085"/>
    </source>
</evidence>
<keyword evidence="16" id="KW-1133">Transmembrane helix</keyword>
<protein>
    <recommendedName>
        <fullName evidence="13">Circadian input-output histidine kinase CikA</fullName>
        <ecNumber evidence="4">2.7.13.3</ecNumber>
    </recommendedName>
</protein>
<evidence type="ECO:0000259" key="19">
    <source>
        <dbReference type="PROSITE" id="PS50885"/>
    </source>
</evidence>
<evidence type="ECO:0000256" key="8">
    <source>
        <dbReference type="ARBA" id="ARBA00022777"/>
    </source>
</evidence>
<dbReference type="RefSeq" id="WP_330486288.1">
    <property type="nucleotide sequence ID" value="NZ_JAZBJZ010000180.1"/>
</dbReference>